<reference evidence="4" key="1">
    <citation type="journal article" date="2021" name="PeerJ">
        <title>Extensive microbial diversity within the chicken gut microbiome revealed by metagenomics and culture.</title>
        <authorList>
            <person name="Gilroy R."/>
            <person name="Ravi A."/>
            <person name="Getino M."/>
            <person name="Pursley I."/>
            <person name="Horton D.L."/>
            <person name="Alikhan N.F."/>
            <person name="Baker D."/>
            <person name="Gharbi K."/>
            <person name="Hall N."/>
            <person name="Watson M."/>
            <person name="Adriaenssens E.M."/>
            <person name="Foster-Nyarko E."/>
            <person name="Jarju S."/>
            <person name="Secka A."/>
            <person name="Antonio M."/>
            <person name="Oren A."/>
            <person name="Chaudhuri R.R."/>
            <person name="La Ragione R."/>
            <person name="Hildebrand F."/>
            <person name="Pallen M.J."/>
        </authorList>
    </citation>
    <scope>NUCLEOTIDE SEQUENCE</scope>
    <source>
        <strain evidence="4">ChiGjej2B2-7701</strain>
    </source>
</reference>
<sequence>MKTILNICLTGPYSDGFAYQDNLLPKYQRRLGHRVVVIAPAWRWSRDGSLEHIVPSRYADKDGVEIVRIENDQGKSVEYRFKTYRELKALLLEYAPDIIFLHGLQIRDSATVARYVRKHSGVRLFVDNHADESNSATNWLSKNVLHRVVWKHYAKILEPLTEMFWGVLPARVDFLVKYYGVPRKKCDLLVMGADDDEVARASNPSVCKLIRARLGFSADDFVVVTGGKIDPAKTQTFLLMDAVRSLGGRTKLLVFGPVDPALQGEFDCRREDGRIVYVPWADSSESYDYFATADAVCFPGRHSVYWEQAAAMGKPLIVKRWRGTEHVDICGNVIFLDKDSADEIRAAIIKVSLEKGIEGGMYGCARDAAKHFLYSDIARRSIGFSG</sequence>
<organism evidence="4 5">
    <name type="scientific">Collinsella ihumii</name>
    <dbReference type="NCBI Taxonomy" id="1720204"/>
    <lineage>
        <taxon>Bacteria</taxon>
        <taxon>Bacillati</taxon>
        <taxon>Actinomycetota</taxon>
        <taxon>Coriobacteriia</taxon>
        <taxon>Coriobacteriales</taxon>
        <taxon>Coriobacteriaceae</taxon>
        <taxon>Collinsella</taxon>
    </lineage>
</organism>
<keyword evidence="2" id="KW-0808">Transferase</keyword>
<name>A0A921IQU7_9ACTN</name>
<dbReference type="Gene3D" id="3.40.50.2000">
    <property type="entry name" value="Glycogen Phosphorylase B"/>
    <property type="match status" value="2"/>
</dbReference>
<feature type="domain" description="Glycosyltransferase subfamily 4-like N-terminal" evidence="3">
    <location>
        <begin position="26"/>
        <end position="196"/>
    </location>
</feature>
<evidence type="ECO:0000259" key="3">
    <source>
        <dbReference type="Pfam" id="PF13439"/>
    </source>
</evidence>
<evidence type="ECO:0000256" key="1">
    <source>
        <dbReference type="ARBA" id="ARBA00022676"/>
    </source>
</evidence>
<reference evidence="4" key="2">
    <citation type="submission" date="2021-09" db="EMBL/GenBank/DDBJ databases">
        <authorList>
            <person name="Gilroy R."/>
        </authorList>
    </citation>
    <scope>NUCLEOTIDE SEQUENCE</scope>
    <source>
        <strain evidence="4">ChiGjej2B2-7701</strain>
    </source>
</reference>
<protein>
    <submittedName>
        <fullName evidence="4">Glycosyltransferase family 4 protein</fullName>
    </submittedName>
</protein>
<accession>A0A921IQU7</accession>
<dbReference type="CDD" id="cd03801">
    <property type="entry name" value="GT4_PimA-like"/>
    <property type="match status" value="1"/>
</dbReference>
<dbReference type="GO" id="GO:0016757">
    <property type="term" value="F:glycosyltransferase activity"/>
    <property type="evidence" value="ECO:0007669"/>
    <property type="project" value="UniProtKB-KW"/>
</dbReference>
<keyword evidence="1" id="KW-0328">Glycosyltransferase</keyword>
<evidence type="ECO:0000313" key="5">
    <source>
        <dbReference type="Proteomes" id="UP000746751"/>
    </source>
</evidence>
<dbReference type="SUPFAM" id="SSF53756">
    <property type="entry name" value="UDP-Glycosyltransferase/glycogen phosphorylase"/>
    <property type="match status" value="1"/>
</dbReference>
<evidence type="ECO:0000256" key="2">
    <source>
        <dbReference type="ARBA" id="ARBA00022679"/>
    </source>
</evidence>
<proteinExistence type="predicted"/>
<evidence type="ECO:0000313" key="4">
    <source>
        <dbReference type="EMBL" id="HJG30240.1"/>
    </source>
</evidence>
<gene>
    <name evidence="4" type="ORF">K8U80_02460</name>
</gene>
<dbReference type="InterPro" id="IPR028098">
    <property type="entry name" value="Glyco_trans_4-like_N"/>
</dbReference>
<dbReference type="Pfam" id="PF13439">
    <property type="entry name" value="Glyco_transf_4"/>
    <property type="match status" value="1"/>
</dbReference>
<dbReference type="EMBL" id="DYVF01000020">
    <property type="protein sequence ID" value="HJG30240.1"/>
    <property type="molecule type" value="Genomic_DNA"/>
</dbReference>
<comment type="caution">
    <text evidence="4">The sequence shown here is derived from an EMBL/GenBank/DDBJ whole genome shotgun (WGS) entry which is preliminary data.</text>
</comment>
<dbReference type="Proteomes" id="UP000746751">
    <property type="component" value="Unassembled WGS sequence"/>
</dbReference>
<dbReference type="AlphaFoldDB" id="A0A921IQU7"/>